<protein>
    <submittedName>
        <fullName evidence="8">Sigma-70 family RNA polymerase sigma factor</fullName>
    </submittedName>
</protein>
<dbReference type="Gene3D" id="1.10.10.10">
    <property type="entry name" value="Winged helix-like DNA-binding domain superfamily/Winged helix DNA-binding domain"/>
    <property type="match status" value="2"/>
</dbReference>
<comment type="caution">
    <text evidence="8">The sequence shown here is derived from an EMBL/GenBank/DDBJ whole genome shotgun (WGS) entry which is preliminary data.</text>
</comment>
<name>A0A6B3N765_9CYAN</name>
<sequence length="434" mass="48623">MQSNSLGSKRDGTLTGAAPDDIVSKFWQQWQEQKDKLYRCCLKLMNFNSTDAEDALSQAMLKAWEKVQKYAGKIDNLKAWLVQLTRNLCIDIIRQRSRGAAGVDSLEWVGATDNVDTASAVDTPEKALEKEEKATVIKDAIASLPERLRNTFILHFYQQRSHTVIADELGITYDNVCKRISLARKELKERLRSYFQGSDGEVATVAKPVRLTPGENVEKPKTSVAKKKVVKEEEKEAVEPSEEDIHSTSAIAHRTIPEVTHVATPLALGITAPEKYVAKYSIEDDCGSNKSVGERDSNEQVLNSSRSIVVRWLRGIASLRDCLRNTFRLHFYQQRSQTEIADEQGITYEKVCKRISLARKEQKERLRGYFHGADVEVATVATPQRLTPGESVEKRNTSVAKKNVVKEEEIAPVDPSVDDIHSTGAIALNKRPEG</sequence>
<dbReference type="PANTHER" id="PTHR43133:SF8">
    <property type="entry name" value="RNA POLYMERASE SIGMA FACTOR HI_1459-RELATED"/>
    <property type="match status" value="1"/>
</dbReference>
<dbReference type="PANTHER" id="PTHR43133">
    <property type="entry name" value="RNA POLYMERASE ECF-TYPE SIGMA FACTO"/>
    <property type="match status" value="1"/>
</dbReference>
<evidence type="ECO:0000256" key="4">
    <source>
        <dbReference type="ARBA" id="ARBA00023125"/>
    </source>
</evidence>
<keyword evidence="3" id="KW-0731">Sigma factor</keyword>
<dbReference type="InterPro" id="IPR007627">
    <property type="entry name" value="RNA_pol_sigma70_r2"/>
</dbReference>
<dbReference type="AlphaFoldDB" id="A0A6B3N765"/>
<evidence type="ECO:0000256" key="3">
    <source>
        <dbReference type="ARBA" id="ARBA00023082"/>
    </source>
</evidence>
<dbReference type="EMBL" id="JAAHFQ010000374">
    <property type="protein sequence ID" value="NER29476.1"/>
    <property type="molecule type" value="Genomic_DNA"/>
</dbReference>
<evidence type="ECO:0000259" key="7">
    <source>
        <dbReference type="Pfam" id="PF08281"/>
    </source>
</evidence>
<dbReference type="Gene3D" id="1.10.1740.10">
    <property type="match status" value="1"/>
</dbReference>
<dbReference type="Pfam" id="PF08281">
    <property type="entry name" value="Sigma70_r4_2"/>
    <property type="match status" value="1"/>
</dbReference>
<dbReference type="SUPFAM" id="SSF88659">
    <property type="entry name" value="Sigma3 and sigma4 domains of RNA polymerase sigma factors"/>
    <property type="match status" value="2"/>
</dbReference>
<dbReference type="GO" id="GO:0003677">
    <property type="term" value="F:DNA binding"/>
    <property type="evidence" value="ECO:0007669"/>
    <property type="project" value="UniProtKB-KW"/>
</dbReference>
<accession>A0A6B3N765</accession>
<dbReference type="InterPro" id="IPR013249">
    <property type="entry name" value="RNA_pol_sigma70_r4_t2"/>
</dbReference>
<keyword evidence="4" id="KW-0238">DNA-binding</keyword>
<dbReference type="InterPro" id="IPR013324">
    <property type="entry name" value="RNA_pol_sigma_r3/r4-like"/>
</dbReference>
<dbReference type="NCBIfam" id="TIGR02937">
    <property type="entry name" value="sigma70-ECF"/>
    <property type="match status" value="1"/>
</dbReference>
<dbReference type="InterPro" id="IPR014284">
    <property type="entry name" value="RNA_pol_sigma-70_dom"/>
</dbReference>
<evidence type="ECO:0000256" key="1">
    <source>
        <dbReference type="ARBA" id="ARBA00010641"/>
    </source>
</evidence>
<dbReference type="Pfam" id="PF04542">
    <property type="entry name" value="Sigma70_r2"/>
    <property type="match status" value="1"/>
</dbReference>
<keyword evidence="2" id="KW-0805">Transcription regulation</keyword>
<dbReference type="InterPro" id="IPR039425">
    <property type="entry name" value="RNA_pol_sigma-70-like"/>
</dbReference>
<evidence type="ECO:0000313" key="8">
    <source>
        <dbReference type="EMBL" id="NER29476.1"/>
    </source>
</evidence>
<dbReference type="InterPro" id="IPR036388">
    <property type="entry name" value="WH-like_DNA-bd_sf"/>
</dbReference>
<evidence type="ECO:0000256" key="2">
    <source>
        <dbReference type="ARBA" id="ARBA00023015"/>
    </source>
</evidence>
<gene>
    <name evidence="8" type="ORF">F6J89_18080</name>
</gene>
<dbReference type="InterPro" id="IPR013325">
    <property type="entry name" value="RNA_pol_sigma_r2"/>
</dbReference>
<organism evidence="8">
    <name type="scientific">Symploca sp. SIO1C4</name>
    <dbReference type="NCBI Taxonomy" id="2607765"/>
    <lineage>
        <taxon>Bacteria</taxon>
        <taxon>Bacillati</taxon>
        <taxon>Cyanobacteriota</taxon>
        <taxon>Cyanophyceae</taxon>
        <taxon>Coleofasciculales</taxon>
        <taxon>Coleofasciculaceae</taxon>
        <taxon>Symploca</taxon>
    </lineage>
</organism>
<keyword evidence="5" id="KW-0804">Transcription</keyword>
<dbReference type="GO" id="GO:0016987">
    <property type="term" value="F:sigma factor activity"/>
    <property type="evidence" value="ECO:0007669"/>
    <property type="project" value="UniProtKB-KW"/>
</dbReference>
<evidence type="ECO:0000259" key="6">
    <source>
        <dbReference type="Pfam" id="PF04542"/>
    </source>
</evidence>
<feature type="domain" description="RNA polymerase sigma factor 70 region 4 type 2" evidence="7">
    <location>
        <begin position="137"/>
        <end position="187"/>
    </location>
</feature>
<feature type="domain" description="RNA polymerase sigma-70 region 2" evidence="6">
    <location>
        <begin position="34"/>
        <end position="98"/>
    </location>
</feature>
<evidence type="ECO:0000256" key="5">
    <source>
        <dbReference type="ARBA" id="ARBA00023163"/>
    </source>
</evidence>
<proteinExistence type="inferred from homology"/>
<dbReference type="GO" id="GO:0006352">
    <property type="term" value="P:DNA-templated transcription initiation"/>
    <property type="evidence" value="ECO:0007669"/>
    <property type="project" value="InterPro"/>
</dbReference>
<dbReference type="SUPFAM" id="SSF88946">
    <property type="entry name" value="Sigma2 domain of RNA polymerase sigma factors"/>
    <property type="match status" value="1"/>
</dbReference>
<reference evidence="8" key="1">
    <citation type="submission" date="2019-11" db="EMBL/GenBank/DDBJ databases">
        <title>Genomic insights into an expanded diversity of filamentous marine cyanobacteria reveals the extraordinary biosynthetic potential of Moorea and Okeania.</title>
        <authorList>
            <person name="Ferreira Leao T."/>
            <person name="Wang M."/>
            <person name="Moss N."/>
            <person name="Da Silva R."/>
            <person name="Sanders J."/>
            <person name="Nurk S."/>
            <person name="Gurevich A."/>
            <person name="Humphrey G."/>
            <person name="Reher R."/>
            <person name="Zhu Q."/>
            <person name="Belda-Ferre P."/>
            <person name="Glukhov E."/>
            <person name="Rex R."/>
            <person name="Dorrestein P.C."/>
            <person name="Knight R."/>
            <person name="Pevzner P."/>
            <person name="Gerwick W.H."/>
            <person name="Gerwick L."/>
        </authorList>
    </citation>
    <scope>NUCLEOTIDE SEQUENCE</scope>
    <source>
        <strain evidence="8">SIO1C4</strain>
    </source>
</reference>
<dbReference type="CDD" id="cd06171">
    <property type="entry name" value="Sigma70_r4"/>
    <property type="match status" value="1"/>
</dbReference>
<comment type="similarity">
    <text evidence="1">Belongs to the sigma-70 factor family. ECF subfamily.</text>
</comment>